<dbReference type="PROSITE" id="PS50097">
    <property type="entry name" value="BTB"/>
    <property type="match status" value="1"/>
</dbReference>
<dbReference type="GO" id="GO:0003779">
    <property type="term" value="F:actin binding"/>
    <property type="evidence" value="ECO:0007669"/>
    <property type="project" value="UniProtKB-KW"/>
</dbReference>
<dbReference type="InterPro" id="IPR011705">
    <property type="entry name" value="BACK"/>
</dbReference>
<dbReference type="PANTHER" id="PTHR24412">
    <property type="entry name" value="KELCH PROTEIN"/>
    <property type="match status" value="1"/>
</dbReference>
<keyword evidence="5" id="KW-0833">Ubl conjugation pathway</keyword>
<dbReference type="EnsemblMetazoa" id="XM_016802745.1">
    <property type="protein sequence ID" value="XP_016658234.1"/>
    <property type="gene ID" value="LOC107883181"/>
</dbReference>
<evidence type="ECO:0000256" key="4">
    <source>
        <dbReference type="ARBA" id="ARBA00022737"/>
    </source>
</evidence>
<reference evidence="9" key="2">
    <citation type="submission" date="2022-06" db="UniProtKB">
        <authorList>
            <consortium name="EnsemblMetazoa"/>
        </authorList>
    </citation>
    <scope>IDENTIFICATION</scope>
</reference>
<accession>A0A8R2H6K9</accession>
<evidence type="ECO:0000256" key="5">
    <source>
        <dbReference type="ARBA" id="ARBA00022786"/>
    </source>
</evidence>
<dbReference type="InterPro" id="IPR015915">
    <property type="entry name" value="Kelch-typ_b-propeller"/>
</dbReference>
<dbReference type="Proteomes" id="UP000007819">
    <property type="component" value="Chromosome X"/>
</dbReference>
<dbReference type="Pfam" id="PF07707">
    <property type="entry name" value="BACK"/>
    <property type="match status" value="1"/>
</dbReference>
<evidence type="ECO:0000256" key="7">
    <source>
        <dbReference type="ARBA" id="ARBA00043912"/>
    </source>
</evidence>
<dbReference type="AlphaFoldDB" id="A0A8R2H6K9"/>
<dbReference type="Gene3D" id="1.25.40.420">
    <property type="match status" value="1"/>
</dbReference>
<dbReference type="Gene3D" id="2.120.10.80">
    <property type="entry name" value="Kelch-type beta propeller"/>
    <property type="match status" value="1"/>
</dbReference>
<evidence type="ECO:0000256" key="1">
    <source>
        <dbReference type="ARBA" id="ARBA00004906"/>
    </source>
</evidence>
<dbReference type="RefSeq" id="XP_016658234.1">
    <property type="nucleotide sequence ID" value="XM_016802745.1"/>
</dbReference>
<dbReference type="OMA" id="DYIDEAM"/>
<organism evidence="9 10">
    <name type="scientific">Acyrthosiphon pisum</name>
    <name type="common">Pea aphid</name>
    <dbReference type="NCBI Taxonomy" id="7029"/>
    <lineage>
        <taxon>Eukaryota</taxon>
        <taxon>Metazoa</taxon>
        <taxon>Ecdysozoa</taxon>
        <taxon>Arthropoda</taxon>
        <taxon>Hexapoda</taxon>
        <taxon>Insecta</taxon>
        <taxon>Pterygota</taxon>
        <taxon>Neoptera</taxon>
        <taxon>Paraneoptera</taxon>
        <taxon>Hemiptera</taxon>
        <taxon>Sternorrhyncha</taxon>
        <taxon>Aphidomorpha</taxon>
        <taxon>Aphidoidea</taxon>
        <taxon>Aphididae</taxon>
        <taxon>Macrosiphini</taxon>
        <taxon>Acyrthosiphon</taxon>
    </lineage>
</organism>
<dbReference type="SMART" id="SM00875">
    <property type="entry name" value="BACK"/>
    <property type="match status" value="1"/>
</dbReference>
<dbReference type="Gene3D" id="3.30.710.10">
    <property type="entry name" value="Potassium Channel Kv1.1, Chain A"/>
    <property type="match status" value="1"/>
</dbReference>
<dbReference type="InterPro" id="IPR011333">
    <property type="entry name" value="SKP1/BTB/POZ_sf"/>
</dbReference>
<comment type="function">
    <text evidence="7">Probable substrate-specific adapter of an E3 ubiquitin-protein ligase complex which mediates the ubiquitination and subsequent proteasomal degradation of target proteins. May have a role in synapse differentiation and growth.</text>
</comment>
<reference evidence="10" key="1">
    <citation type="submission" date="2010-06" db="EMBL/GenBank/DDBJ databases">
        <authorList>
            <person name="Jiang H."/>
            <person name="Abraham K."/>
            <person name="Ali S."/>
            <person name="Alsbrooks S.L."/>
            <person name="Anim B.N."/>
            <person name="Anosike U.S."/>
            <person name="Attaway T."/>
            <person name="Bandaranaike D.P."/>
            <person name="Battles P.K."/>
            <person name="Bell S.N."/>
            <person name="Bell A.V."/>
            <person name="Beltran B."/>
            <person name="Bickham C."/>
            <person name="Bustamante Y."/>
            <person name="Caleb T."/>
            <person name="Canada A."/>
            <person name="Cardenas V."/>
            <person name="Carter K."/>
            <person name="Chacko J."/>
            <person name="Chandrabose M.N."/>
            <person name="Chavez D."/>
            <person name="Chavez A."/>
            <person name="Chen L."/>
            <person name="Chu H.-S."/>
            <person name="Claassen K.J."/>
            <person name="Cockrell R."/>
            <person name="Collins M."/>
            <person name="Cooper J.A."/>
            <person name="Cree A."/>
            <person name="Curry S.M."/>
            <person name="Da Y."/>
            <person name="Dao M.D."/>
            <person name="Das B."/>
            <person name="Davila M.-L."/>
            <person name="Davy-Carroll L."/>
            <person name="Denson S."/>
            <person name="Dinh H."/>
            <person name="Ebong V.E."/>
            <person name="Edwards J.R."/>
            <person name="Egan A."/>
            <person name="El-Daye J."/>
            <person name="Escobedo L."/>
            <person name="Fernandez S."/>
            <person name="Fernando P.R."/>
            <person name="Flagg N."/>
            <person name="Forbes L.D."/>
            <person name="Fowler R.G."/>
            <person name="Fu Q."/>
            <person name="Gabisi R.A."/>
            <person name="Ganer J."/>
            <person name="Garbino Pronczuk A."/>
            <person name="Garcia R.M."/>
            <person name="Garner T."/>
            <person name="Garrett T.E."/>
            <person name="Gonzalez D.A."/>
            <person name="Hamid H."/>
            <person name="Hawkins E.S."/>
            <person name="Hirani K."/>
            <person name="Hogues M.E."/>
            <person name="Hollins B."/>
            <person name="Hsiao C.-H."/>
            <person name="Jabil R."/>
            <person name="James M.L."/>
            <person name="Jhangiani S.N."/>
            <person name="Johnson B."/>
            <person name="Johnson Q."/>
            <person name="Joshi V."/>
            <person name="Kalu J.B."/>
            <person name="Kam C."/>
            <person name="Kashfia A."/>
            <person name="Keebler J."/>
            <person name="Kisamo H."/>
            <person name="Kovar C.L."/>
            <person name="Lago L.A."/>
            <person name="Lai C.-Y."/>
            <person name="Laidlaw J."/>
            <person name="Lara F."/>
            <person name="Le T.-K."/>
            <person name="Lee S.L."/>
            <person name="Legall F.H."/>
            <person name="Lemon S.J."/>
            <person name="Lewis L.R."/>
            <person name="Li B."/>
            <person name="Liu Y."/>
            <person name="Liu Y.-S."/>
            <person name="Lopez J."/>
            <person name="Lozado R.J."/>
            <person name="Lu J."/>
            <person name="Madu R.C."/>
            <person name="Maheshwari M."/>
            <person name="Maheshwari R."/>
            <person name="Malloy K."/>
            <person name="Martinez E."/>
            <person name="Mathew T."/>
            <person name="Mercado I.C."/>
            <person name="Mercado C."/>
            <person name="Meyer B."/>
            <person name="Montgomery K."/>
            <person name="Morgan M.B."/>
            <person name="Munidasa M."/>
            <person name="Nazareth L.V."/>
            <person name="Nelson J."/>
            <person name="Ng B.M."/>
            <person name="Nguyen N.B."/>
            <person name="Nguyen P.Q."/>
            <person name="Nguyen T."/>
            <person name="Obregon M."/>
            <person name="Okwuonu G.O."/>
            <person name="Onwere C.G."/>
            <person name="Orozco G."/>
            <person name="Parra A."/>
            <person name="Patel S."/>
            <person name="Patil S."/>
            <person name="Perez A."/>
            <person name="Perez Y."/>
            <person name="Pham C."/>
            <person name="Primus E.L."/>
            <person name="Pu L.-L."/>
            <person name="Puazo M."/>
            <person name="Qin X."/>
            <person name="Quiroz J.B."/>
            <person name="Reese J."/>
            <person name="Richards S."/>
            <person name="Rives C.M."/>
            <person name="Robberts R."/>
            <person name="Ruiz S.J."/>
            <person name="Ruiz M.J."/>
            <person name="Santibanez J."/>
            <person name="Schneider B.W."/>
            <person name="Sisson I."/>
            <person name="Smith M."/>
            <person name="Sodergren E."/>
            <person name="Song X.-Z."/>
            <person name="Song B.B."/>
            <person name="Summersgill H."/>
            <person name="Thelus R."/>
            <person name="Thornton R.D."/>
            <person name="Trejos Z.Y."/>
            <person name="Usmani K."/>
            <person name="Vattathil S."/>
            <person name="Villasana D."/>
            <person name="Walker D.L."/>
            <person name="Wang S."/>
            <person name="Wang K."/>
            <person name="White C.S."/>
            <person name="Williams A.C."/>
            <person name="Williamson J."/>
            <person name="Wilson K."/>
            <person name="Woghiren I.O."/>
            <person name="Woodworth J.R."/>
            <person name="Worley K.C."/>
            <person name="Wright R.A."/>
            <person name="Wu W."/>
            <person name="Young L."/>
            <person name="Zhang L."/>
            <person name="Zhang J."/>
            <person name="Zhu Y."/>
            <person name="Muzny D.M."/>
            <person name="Weinstock G."/>
            <person name="Gibbs R.A."/>
        </authorList>
    </citation>
    <scope>NUCLEOTIDE SEQUENCE [LARGE SCALE GENOMIC DNA]</scope>
    <source>
        <strain evidence="10">LSR1</strain>
    </source>
</reference>
<dbReference type="InterPro" id="IPR000210">
    <property type="entry name" value="BTB/POZ_dom"/>
</dbReference>
<dbReference type="SUPFAM" id="SSF50965">
    <property type="entry name" value="Galactose oxidase, central domain"/>
    <property type="match status" value="2"/>
</dbReference>
<dbReference type="InterPro" id="IPR011043">
    <property type="entry name" value="Gal_Oxase/kelch_b-propeller"/>
</dbReference>
<dbReference type="KEGG" id="api:107883181"/>
<keyword evidence="6" id="KW-0009">Actin-binding</keyword>
<comment type="pathway">
    <text evidence="1">Protein modification; protein ubiquitination.</text>
</comment>
<evidence type="ECO:0000313" key="9">
    <source>
        <dbReference type="EnsemblMetazoa" id="XP_016658234.1"/>
    </source>
</evidence>
<dbReference type="Pfam" id="PF00651">
    <property type="entry name" value="BTB"/>
    <property type="match status" value="1"/>
</dbReference>
<dbReference type="Pfam" id="PF24681">
    <property type="entry name" value="Kelch_KLHDC2_KLHL20_DRC7"/>
    <property type="match status" value="1"/>
</dbReference>
<dbReference type="FunFam" id="1.25.40.420:FF:000001">
    <property type="entry name" value="Kelch-like family member 12"/>
    <property type="match status" value="1"/>
</dbReference>
<keyword evidence="10" id="KW-1185">Reference proteome</keyword>
<feature type="domain" description="BTB" evidence="8">
    <location>
        <begin position="41"/>
        <end position="108"/>
    </location>
</feature>
<dbReference type="SUPFAM" id="SSF54695">
    <property type="entry name" value="POZ domain"/>
    <property type="match status" value="1"/>
</dbReference>
<dbReference type="InterPro" id="IPR006652">
    <property type="entry name" value="Kelch_1"/>
</dbReference>
<sequence>MQNTHQIPESRRCEPAKLYKKSSFVDVYAALQFLRNGENFCDIKLETGENNVIFAHKVVLASASPYFYAMFTNFSERNSELVVLKQIDSTALQLLVNFIYSGEIMITEKNIQVLLPAADFLQLQEVTEACCDFAQTLLCPNNCIGIYAIADLHGCAKLLTSSELYIQQHFSEVVGGKEFLSLSSEQVVRLISSDKLIVPSEEKVFESVIRWVKHKLGSRKCILPQLMEHVRLPLTSKSYISKKVVEEPLIKNCLKCKDYIDEAMHFHNIHKSEKLIPQNIRNKPRHGDKVILVVGGYDNEYRKITEWYDPKMDRWNYGPEMITSRVNTGVCVVNDNLVFAVGGYNYQGEPLRSVDMLDLTSDSLCWKPSVDMLVKRSNLGVGAINNYIYAVGGYNDNDRILNSAELFDYNTQEWRMIKSMSTKRCDLGVGVLNNILYAVGGSIPQSDTVECYYPSLDTWNPVAKMSVHRRTAGVGVLNGVLYAVGGHNGFKCLSSVEAYTPSTGVWTTIADMHMPRHLAGIVALDDLLYVVGGEDETSFLDSTECYNPKTNTWSLVAASMNHERTSIGGVAFNRPRHFKNGFHS</sequence>
<keyword evidence="3" id="KW-0880">Kelch repeat</keyword>
<proteinExistence type="predicted"/>
<dbReference type="GeneID" id="107883181"/>
<evidence type="ECO:0000259" key="8">
    <source>
        <dbReference type="PROSITE" id="PS50097"/>
    </source>
</evidence>
<dbReference type="PIRSF" id="PIRSF037037">
    <property type="entry name" value="Kelch-like_protein_gigaxonin"/>
    <property type="match status" value="1"/>
</dbReference>
<evidence type="ECO:0000313" key="10">
    <source>
        <dbReference type="Proteomes" id="UP000007819"/>
    </source>
</evidence>
<dbReference type="SMART" id="SM00612">
    <property type="entry name" value="Kelch"/>
    <property type="match status" value="6"/>
</dbReference>
<dbReference type="Pfam" id="PF01344">
    <property type="entry name" value="Kelch_1"/>
    <property type="match status" value="2"/>
</dbReference>
<evidence type="ECO:0000256" key="2">
    <source>
        <dbReference type="ARBA" id="ARBA00013699"/>
    </source>
</evidence>
<dbReference type="SMART" id="SM00225">
    <property type="entry name" value="BTB"/>
    <property type="match status" value="1"/>
</dbReference>
<evidence type="ECO:0000256" key="3">
    <source>
        <dbReference type="ARBA" id="ARBA00022441"/>
    </source>
</evidence>
<keyword evidence="4" id="KW-0677">Repeat</keyword>
<protein>
    <recommendedName>
        <fullName evidence="2">Kelch-like protein diablo</fullName>
    </recommendedName>
</protein>
<dbReference type="OrthoDB" id="45365at2759"/>
<dbReference type="PANTHER" id="PTHR24412:SF466">
    <property type="entry name" value="RING CANAL KELCH PROTEIN"/>
    <property type="match status" value="1"/>
</dbReference>
<dbReference type="InterPro" id="IPR017096">
    <property type="entry name" value="BTB-kelch_protein"/>
</dbReference>
<name>A0A8R2H6K9_ACYPI</name>
<evidence type="ECO:0000256" key="6">
    <source>
        <dbReference type="ARBA" id="ARBA00023203"/>
    </source>
</evidence>